<evidence type="ECO:0000259" key="2">
    <source>
        <dbReference type="Pfam" id="PF13581"/>
    </source>
</evidence>
<name>A0ABP7FJY4_9ACTN</name>
<evidence type="ECO:0000313" key="3">
    <source>
        <dbReference type="EMBL" id="GAA3739735.1"/>
    </source>
</evidence>
<feature type="domain" description="Histidine kinase/HSP90-like ATPase" evidence="2">
    <location>
        <begin position="39"/>
        <end position="160"/>
    </location>
</feature>
<sequence>MSVDHHWSRYATDGTLVSVTKQSTQRKESQTAREFAMRFSSTPRGARLARRLTAHRLNAWDLPYDSAANDTAVAIVAELAANAVRHGRVLGRDFHVLLRLTGDTVRIEVTDTRAERVPAAPEDRVPDPLAESGRGLLIVECLAGAWGWHPRQDAPGKTVWAEYALGG</sequence>
<gene>
    <name evidence="3" type="ORF">GCM10023082_41010</name>
</gene>
<dbReference type="SUPFAM" id="SSF55874">
    <property type="entry name" value="ATPase domain of HSP90 chaperone/DNA topoisomerase II/histidine kinase"/>
    <property type="match status" value="1"/>
</dbReference>
<protein>
    <recommendedName>
        <fullName evidence="2">Histidine kinase/HSP90-like ATPase domain-containing protein</fullName>
    </recommendedName>
</protein>
<dbReference type="CDD" id="cd16936">
    <property type="entry name" value="HATPase_RsbW-like"/>
    <property type="match status" value="1"/>
</dbReference>
<dbReference type="InterPro" id="IPR050267">
    <property type="entry name" value="Anti-sigma-factor_SerPK"/>
</dbReference>
<dbReference type="Proteomes" id="UP001499884">
    <property type="component" value="Unassembled WGS sequence"/>
</dbReference>
<keyword evidence="1" id="KW-0808">Transferase</keyword>
<dbReference type="EMBL" id="BAABEP010000030">
    <property type="protein sequence ID" value="GAA3739735.1"/>
    <property type="molecule type" value="Genomic_DNA"/>
</dbReference>
<dbReference type="Gene3D" id="3.30.565.10">
    <property type="entry name" value="Histidine kinase-like ATPase, C-terminal domain"/>
    <property type="match status" value="1"/>
</dbReference>
<reference evidence="4" key="1">
    <citation type="journal article" date="2019" name="Int. J. Syst. Evol. Microbiol.">
        <title>The Global Catalogue of Microorganisms (GCM) 10K type strain sequencing project: providing services to taxonomists for standard genome sequencing and annotation.</title>
        <authorList>
            <consortium name="The Broad Institute Genomics Platform"/>
            <consortium name="The Broad Institute Genome Sequencing Center for Infectious Disease"/>
            <person name="Wu L."/>
            <person name="Ma J."/>
        </authorList>
    </citation>
    <scope>NUCLEOTIDE SEQUENCE [LARGE SCALE GENOMIC DNA]</scope>
    <source>
        <strain evidence="4">JCM 30846</strain>
    </source>
</reference>
<proteinExistence type="predicted"/>
<dbReference type="InterPro" id="IPR036890">
    <property type="entry name" value="HATPase_C_sf"/>
</dbReference>
<dbReference type="Pfam" id="PF13581">
    <property type="entry name" value="HATPase_c_2"/>
    <property type="match status" value="1"/>
</dbReference>
<evidence type="ECO:0000256" key="1">
    <source>
        <dbReference type="ARBA" id="ARBA00022527"/>
    </source>
</evidence>
<dbReference type="InterPro" id="IPR003594">
    <property type="entry name" value="HATPase_dom"/>
</dbReference>
<keyword evidence="1" id="KW-0723">Serine/threonine-protein kinase</keyword>
<keyword evidence="1" id="KW-0418">Kinase</keyword>
<dbReference type="PANTHER" id="PTHR35526">
    <property type="entry name" value="ANTI-SIGMA-F FACTOR RSBW-RELATED"/>
    <property type="match status" value="1"/>
</dbReference>
<comment type="caution">
    <text evidence="3">The sequence shown here is derived from an EMBL/GenBank/DDBJ whole genome shotgun (WGS) entry which is preliminary data.</text>
</comment>
<dbReference type="PANTHER" id="PTHR35526:SF3">
    <property type="entry name" value="ANTI-SIGMA-F FACTOR RSBW"/>
    <property type="match status" value="1"/>
</dbReference>
<evidence type="ECO:0000313" key="4">
    <source>
        <dbReference type="Proteomes" id="UP001499884"/>
    </source>
</evidence>
<organism evidence="3 4">
    <name type="scientific">Streptomyces tremellae</name>
    <dbReference type="NCBI Taxonomy" id="1124239"/>
    <lineage>
        <taxon>Bacteria</taxon>
        <taxon>Bacillati</taxon>
        <taxon>Actinomycetota</taxon>
        <taxon>Actinomycetes</taxon>
        <taxon>Kitasatosporales</taxon>
        <taxon>Streptomycetaceae</taxon>
        <taxon>Streptomyces</taxon>
    </lineage>
</organism>
<accession>A0ABP7FJY4</accession>
<keyword evidence="4" id="KW-1185">Reference proteome</keyword>